<keyword evidence="3" id="KW-1185">Reference proteome</keyword>
<dbReference type="AlphaFoldDB" id="A0A7W3ULJ3"/>
<dbReference type="Gene3D" id="3.30.1330.30">
    <property type="match status" value="1"/>
</dbReference>
<gene>
    <name evidence="2" type="ORF">H5S09_04895</name>
</gene>
<accession>A0A7W3ULJ3</accession>
<protein>
    <submittedName>
        <fullName evidence="2">YlxQ-related RNA-binding protein</fullName>
    </submittedName>
</protein>
<evidence type="ECO:0000313" key="2">
    <source>
        <dbReference type="EMBL" id="MBB1097270.1"/>
    </source>
</evidence>
<dbReference type="InterPro" id="IPR004038">
    <property type="entry name" value="Ribosomal_eL8/eL30/eS12/Gad45"/>
</dbReference>
<dbReference type="NCBIfam" id="NF005585">
    <property type="entry name" value="PRK07283.1"/>
    <property type="match status" value="1"/>
</dbReference>
<dbReference type="RefSeq" id="WP_182596009.1">
    <property type="nucleotide sequence ID" value="NZ_JACIVA010000044.1"/>
</dbReference>
<dbReference type="Pfam" id="PF01248">
    <property type="entry name" value="Ribosomal_L7Ae"/>
    <property type="match status" value="1"/>
</dbReference>
<sequence>MTNNEQKILNLLGIARRARQLQSGEEIVLKNIQTQKAKFVFLASDAGKASSKKISDKCNFYNIPFSTLFTKNQLSQAAGQSRTVFCVMQSGFARKFEELLTME</sequence>
<evidence type="ECO:0000259" key="1">
    <source>
        <dbReference type="Pfam" id="PF01248"/>
    </source>
</evidence>
<feature type="domain" description="Ribosomal protein eL8/eL30/eS12/Gadd45" evidence="1">
    <location>
        <begin position="7"/>
        <end position="88"/>
    </location>
</feature>
<name>A0A7W3ULJ3_9LACO</name>
<dbReference type="Proteomes" id="UP000517106">
    <property type="component" value="Unassembled WGS sequence"/>
</dbReference>
<dbReference type="InterPro" id="IPR029064">
    <property type="entry name" value="Ribosomal_eL30-like_sf"/>
</dbReference>
<reference evidence="2 3" key="1">
    <citation type="submission" date="2020-07" db="EMBL/GenBank/DDBJ databases">
        <title>Description of Limosilactobacillus balticus sp. nov., Limosilactobacillus agrestis sp. nov., Limosilactobacillus albertensis sp. nov., Limosilactobacillus rudii sp. nov., Limosilactobacillus fastidiosus sp. nov., five novel Limosilactobacillus species isolated from the vertebrate gastrointestinal tract, and proposal of 6 subspecies of Limosilactobacillus reuteri adapted to the gastrointestinal tract of specific vertebrate hosts.</title>
        <authorList>
            <person name="Li F."/>
            <person name="Cheng C."/>
            <person name="Zheng J."/>
            <person name="Quevedo R.M."/>
            <person name="Li J."/>
            <person name="Roos S."/>
            <person name="Gaenzle M.G."/>
            <person name="Walter J."/>
        </authorList>
    </citation>
    <scope>NUCLEOTIDE SEQUENCE [LARGE SCALE GENOMIC DNA]</scope>
    <source>
        <strain evidence="2 3">STM2_1</strain>
    </source>
</reference>
<evidence type="ECO:0000313" key="3">
    <source>
        <dbReference type="Proteomes" id="UP000517106"/>
    </source>
</evidence>
<organism evidence="2 3">
    <name type="scientific">Limosilactobacillus rudii</name>
    <dbReference type="NCBI Taxonomy" id="2759755"/>
    <lineage>
        <taxon>Bacteria</taxon>
        <taxon>Bacillati</taxon>
        <taxon>Bacillota</taxon>
        <taxon>Bacilli</taxon>
        <taxon>Lactobacillales</taxon>
        <taxon>Lactobacillaceae</taxon>
        <taxon>Limosilactobacillus</taxon>
    </lineage>
</organism>
<dbReference type="EMBL" id="JACIVA010000044">
    <property type="protein sequence ID" value="MBB1097270.1"/>
    <property type="molecule type" value="Genomic_DNA"/>
</dbReference>
<proteinExistence type="predicted"/>
<comment type="caution">
    <text evidence="2">The sequence shown here is derived from an EMBL/GenBank/DDBJ whole genome shotgun (WGS) entry which is preliminary data.</text>
</comment>
<dbReference type="SUPFAM" id="SSF55315">
    <property type="entry name" value="L30e-like"/>
    <property type="match status" value="1"/>
</dbReference>